<keyword evidence="2" id="KW-1185">Reference proteome</keyword>
<evidence type="ECO:0000313" key="1">
    <source>
        <dbReference type="EMBL" id="OMJ87109.1"/>
    </source>
</evidence>
<comment type="caution">
    <text evidence="1">The sequence shown here is derived from an EMBL/GenBank/DDBJ whole genome shotgun (WGS) entry which is preliminary data.</text>
</comment>
<protein>
    <submittedName>
        <fullName evidence="1">Uncharacterized protein</fullName>
    </submittedName>
</protein>
<dbReference type="AlphaFoldDB" id="A0A1R2CDM1"/>
<reference evidence="1 2" key="1">
    <citation type="submission" date="2016-11" db="EMBL/GenBank/DDBJ databases">
        <title>The macronuclear genome of Stentor coeruleus: a giant cell with tiny introns.</title>
        <authorList>
            <person name="Slabodnick M."/>
            <person name="Ruby J.G."/>
            <person name="Reiff S.B."/>
            <person name="Swart E.C."/>
            <person name="Gosai S."/>
            <person name="Prabakaran S."/>
            <person name="Witkowska E."/>
            <person name="Larue G.E."/>
            <person name="Fisher S."/>
            <person name="Freeman R.M."/>
            <person name="Gunawardena J."/>
            <person name="Chu W."/>
            <person name="Stover N.A."/>
            <person name="Gregory B.D."/>
            <person name="Nowacki M."/>
            <person name="Derisi J."/>
            <person name="Roy S.W."/>
            <person name="Marshall W.F."/>
            <person name="Sood P."/>
        </authorList>
    </citation>
    <scope>NUCLEOTIDE SEQUENCE [LARGE SCALE GENOMIC DNA]</scope>
    <source>
        <strain evidence="1">WM001</strain>
    </source>
</reference>
<name>A0A1R2CDM1_9CILI</name>
<sequence length="229" mass="27167">MAARIFAYAAAALCTTAAVAMYIRSRNNSKDYIKKTILTKESYKEVCHEIRKYFSEIYYKELNLSRIERRSLISRSAEYEKIASNFQKRLKPMLEEAQLKTIKQYRISKKYFEDSVNYYDSDPELKEFGDQLVQPLPMKNTGKKLSKEETRVILNYYSTRLKEFESECPDLDEYMLINMQIEDEIYRTYKVEMEDLNAGFEMYKSDMEDIVEPLKNQTSYVFASTDDSF</sequence>
<dbReference type="Proteomes" id="UP000187209">
    <property type="component" value="Unassembled WGS sequence"/>
</dbReference>
<proteinExistence type="predicted"/>
<evidence type="ECO:0000313" key="2">
    <source>
        <dbReference type="Proteomes" id="UP000187209"/>
    </source>
</evidence>
<dbReference type="EMBL" id="MPUH01000186">
    <property type="protein sequence ID" value="OMJ87109.1"/>
    <property type="molecule type" value="Genomic_DNA"/>
</dbReference>
<organism evidence="1 2">
    <name type="scientific">Stentor coeruleus</name>
    <dbReference type="NCBI Taxonomy" id="5963"/>
    <lineage>
        <taxon>Eukaryota</taxon>
        <taxon>Sar</taxon>
        <taxon>Alveolata</taxon>
        <taxon>Ciliophora</taxon>
        <taxon>Postciliodesmatophora</taxon>
        <taxon>Heterotrichea</taxon>
        <taxon>Heterotrichida</taxon>
        <taxon>Stentoridae</taxon>
        <taxon>Stentor</taxon>
    </lineage>
</organism>
<dbReference type="OrthoDB" id="320406at2759"/>
<gene>
    <name evidence="1" type="ORF">SteCoe_11259</name>
</gene>
<accession>A0A1R2CDM1</accession>